<dbReference type="EMBL" id="JAYKXN010000007">
    <property type="protein sequence ID" value="KAK7271611.1"/>
    <property type="molecule type" value="Genomic_DNA"/>
</dbReference>
<comment type="caution">
    <text evidence="2">The sequence shown here is derived from an EMBL/GenBank/DDBJ whole genome shotgun (WGS) entry which is preliminary data.</text>
</comment>
<evidence type="ECO:0000256" key="1">
    <source>
        <dbReference type="SAM" id="Phobius"/>
    </source>
</evidence>
<dbReference type="AlphaFoldDB" id="A0AAN9FA67"/>
<feature type="transmembrane region" description="Helical" evidence="1">
    <location>
        <begin position="19"/>
        <end position="37"/>
    </location>
</feature>
<accession>A0AAN9FA67</accession>
<keyword evidence="1" id="KW-1133">Transmembrane helix</keyword>
<gene>
    <name evidence="2" type="ORF">RJT34_27651</name>
</gene>
<sequence length="107" mass="12544">MLRNGTCFLGLKLFLSGSIHFHFTCMVVTFLHVLWAVGSEWTRTLLYPILILPSQSEYKRVVALHQDYRTYFSESETTGKCFKYYIIQKLACVIVRNLDRILGKYKL</sequence>
<dbReference type="Proteomes" id="UP001359559">
    <property type="component" value="Unassembled WGS sequence"/>
</dbReference>
<reference evidence="2 3" key="1">
    <citation type="submission" date="2024-01" db="EMBL/GenBank/DDBJ databases">
        <title>The genomes of 5 underutilized Papilionoideae crops provide insights into root nodulation and disease resistance.</title>
        <authorList>
            <person name="Yuan L."/>
        </authorList>
    </citation>
    <scope>NUCLEOTIDE SEQUENCE [LARGE SCALE GENOMIC DNA]</scope>
    <source>
        <strain evidence="2">LY-2023</strain>
        <tissue evidence="2">Leaf</tissue>
    </source>
</reference>
<organism evidence="2 3">
    <name type="scientific">Clitoria ternatea</name>
    <name type="common">Butterfly pea</name>
    <dbReference type="NCBI Taxonomy" id="43366"/>
    <lineage>
        <taxon>Eukaryota</taxon>
        <taxon>Viridiplantae</taxon>
        <taxon>Streptophyta</taxon>
        <taxon>Embryophyta</taxon>
        <taxon>Tracheophyta</taxon>
        <taxon>Spermatophyta</taxon>
        <taxon>Magnoliopsida</taxon>
        <taxon>eudicotyledons</taxon>
        <taxon>Gunneridae</taxon>
        <taxon>Pentapetalae</taxon>
        <taxon>rosids</taxon>
        <taxon>fabids</taxon>
        <taxon>Fabales</taxon>
        <taxon>Fabaceae</taxon>
        <taxon>Papilionoideae</taxon>
        <taxon>50 kb inversion clade</taxon>
        <taxon>NPAAA clade</taxon>
        <taxon>indigoferoid/millettioid clade</taxon>
        <taxon>Phaseoleae</taxon>
        <taxon>Clitoria</taxon>
    </lineage>
</organism>
<keyword evidence="3" id="KW-1185">Reference proteome</keyword>
<evidence type="ECO:0000313" key="3">
    <source>
        <dbReference type="Proteomes" id="UP001359559"/>
    </source>
</evidence>
<evidence type="ECO:0000313" key="2">
    <source>
        <dbReference type="EMBL" id="KAK7271611.1"/>
    </source>
</evidence>
<keyword evidence="1" id="KW-0812">Transmembrane</keyword>
<protein>
    <submittedName>
        <fullName evidence="2">Uncharacterized protein</fullName>
    </submittedName>
</protein>
<keyword evidence="1" id="KW-0472">Membrane</keyword>
<name>A0AAN9FA67_CLITE</name>
<proteinExistence type="predicted"/>